<evidence type="ECO:0000313" key="2">
    <source>
        <dbReference type="Proteomes" id="UP001257739"/>
    </source>
</evidence>
<comment type="caution">
    <text evidence="1">The sequence shown here is derived from an EMBL/GenBank/DDBJ whole genome shotgun (WGS) entry which is preliminary data.</text>
</comment>
<dbReference type="RefSeq" id="WP_309970560.1">
    <property type="nucleotide sequence ID" value="NZ_JAVDWH010000001.1"/>
</dbReference>
<gene>
    <name evidence="1" type="ORF">J2X11_002099</name>
</gene>
<name>A0ABU1UQ39_9ACTN</name>
<reference evidence="1 2" key="1">
    <citation type="submission" date="2023-07" db="EMBL/GenBank/DDBJ databases">
        <title>Sorghum-associated microbial communities from plants grown in Nebraska, USA.</title>
        <authorList>
            <person name="Schachtman D."/>
        </authorList>
    </citation>
    <scope>NUCLEOTIDE SEQUENCE [LARGE SCALE GENOMIC DNA]</scope>
    <source>
        <strain evidence="1 2">BE248</strain>
    </source>
</reference>
<dbReference type="Proteomes" id="UP001257739">
    <property type="component" value="Unassembled WGS sequence"/>
</dbReference>
<accession>A0ABU1UQ39</accession>
<evidence type="ECO:0000313" key="1">
    <source>
        <dbReference type="EMBL" id="MDR7087260.1"/>
    </source>
</evidence>
<sequence length="76" mass="8350">MHRVTLTMELSGDDAYVAVEQALSAIANVTLARLPEHQISVTIETDDPDLVDIVREIAWEYDPAAVQQSLELADVS</sequence>
<protein>
    <submittedName>
        <fullName evidence="1">Adenosine deaminase</fullName>
    </submittedName>
</protein>
<organism evidence="1 2">
    <name type="scientific">Aeromicrobium panaciterrae</name>
    <dbReference type="NCBI Taxonomy" id="363861"/>
    <lineage>
        <taxon>Bacteria</taxon>
        <taxon>Bacillati</taxon>
        <taxon>Actinomycetota</taxon>
        <taxon>Actinomycetes</taxon>
        <taxon>Propionibacteriales</taxon>
        <taxon>Nocardioidaceae</taxon>
        <taxon>Aeromicrobium</taxon>
    </lineage>
</organism>
<keyword evidence="2" id="KW-1185">Reference proteome</keyword>
<proteinExistence type="predicted"/>
<dbReference type="EMBL" id="JAVDWH010000001">
    <property type="protein sequence ID" value="MDR7087260.1"/>
    <property type="molecule type" value="Genomic_DNA"/>
</dbReference>